<dbReference type="RefSeq" id="WP_073456555.1">
    <property type="nucleotide sequence ID" value="NZ_FRAP01000005.1"/>
</dbReference>
<evidence type="ECO:0000259" key="2">
    <source>
        <dbReference type="Pfam" id="PF01425"/>
    </source>
</evidence>
<dbReference type="PANTHER" id="PTHR11895:SF7">
    <property type="entry name" value="GLUTAMYL-TRNA(GLN) AMIDOTRANSFERASE SUBUNIT A, MITOCHONDRIAL"/>
    <property type="match status" value="1"/>
</dbReference>
<accession>A0A1M6RZR5</accession>
<dbReference type="SUPFAM" id="SSF75304">
    <property type="entry name" value="Amidase signature (AS) enzymes"/>
    <property type="match status" value="1"/>
</dbReference>
<proteinExistence type="inferred from homology"/>
<dbReference type="Pfam" id="PF01425">
    <property type="entry name" value="Amidase"/>
    <property type="match status" value="1"/>
</dbReference>
<sequence>MEYTDSDLCYITATEALSAFRARTLSPVELMQALIKRTEEVGERLNCLTYNYFERALEQAREAESVYARNPDETRPLEGVPCAIKDYHPVAGEITTYGSKAFADFRPERSAPTVERLSEAGAIIHCRTTTPEHGHAAVTRSLLWGITRNPWNTEFSPGGSSGGAGAALAAGMTTIADGTDGGGSIRIPASACGIFGYKPPFGRNPLDREHPSEMVLHYGPMTRSVADAALMQNVMSGQHPADIHSLRDKITLPTEFEPLSGRRIALSMDLGYVEISEEVQQNTRRAAAVFETLGCTVDEVDLGWDYGVLDAWLVNWEGLFWALAGDQLPRWRFEMDPFVVKLIERGSTHTVDRFYGVHRVRYQMYQKIGKVFEDYDLVLCPTLAVPSVAACHDNEDKTFTINGKHVDPYLGWVLTYPFNLVSPLPVASVPTGFSPTSGVPTGMQIIGPAFDDLSVFTAAAAYEGAAPWRQHRPTL</sequence>
<comment type="similarity">
    <text evidence="1">Belongs to the amidase family.</text>
</comment>
<dbReference type="InterPro" id="IPR023631">
    <property type="entry name" value="Amidase_dom"/>
</dbReference>
<gene>
    <name evidence="3" type="ORF">SAMN05443637_105247</name>
</gene>
<organism evidence="3 4">
    <name type="scientific">Pseudonocardia thermophila</name>
    <dbReference type="NCBI Taxonomy" id="1848"/>
    <lineage>
        <taxon>Bacteria</taxon>
        <taxon>Bacillati</taxon>
        <taxon>Actinomycetota</taxon>
        <taxon>Actinomycetes</taxon>
        <taxon>Pseudonocardiales</taxon>
        <taxon>Pseudonocardiaceae</taxon>
        <taxon>Pseudonocardia</taxon>
    </lineage>
</organism>
<evidence type="ECO:0000256" key="1">
    <source>
        <dbReference type="ARBA" id="ARBA00009199"/>
    </source>
</evidence>
<dbReference type="GO" id="GO:0003824">
    <property type="term" value="F:catalytic activity"/>
    <property type="evidence" value="ECO:0007669"/>
    <property type="project" value="InterPro"/>
</dbReference>
<evidence type="ECO:0000313" key="4">
    <source>
        <dbReference type="Proteomes" id="UP000184363"/>
    </source>
</evidence>
<dbReference type="AlphaFoldDB" id="A0A1M6RZR5"/>
<dbReference type="Gene3D" id="3.90.1300.10">
    <property type="entry name" value="Amidase signature (AS) domain"/>
    <property type="match status" value="1"/>
</dbReference>
<reference evidence="3 4" key="1">
    <citation type="submission" date="2016-11" db="EMBL/GenBank/DDBJ databases">
        <authorList>
            <person name="Jaros S."/>
            <person name="Januszkiewicz K."/>
            <person name="Wedrychowicz H."/>
        </authorList>
    </citation>
    <scope>NUCLEOTIDE SEQUENCE [LARGE SCALE GENOMIC DNA]</scope>
    <source>
        <strain evidence="3 4">DSM 43832</strain>
    </source>
</reference>
<protein>
    <submittedName>
        <fullName evidence="3">Amidase</fullName>
    </submittedName>
</protein>
<feature type="domain" description="Amidase" evidence="2">
    <location>
        <begin position="29"/>
        <end position="454"/>
    </location>
</feature>
<dbReference type="InterPro" id="IPR000120">
    <property type="entry name" value="Amidase"/>
</dbReference>
<keyword evidence="4" id="KW-1185">Reference proteome</keyword>
<dbReference type="InterPro" id="IPR036928">
    <property type="entry name" value="AS_sf"/>
</dbReference>
<name>A0A1M6RZR5_PSETH</name>
<dbReference type="InterPro" id="IPR020556">
    <property type="entry name" value="Amidase_CS"/>
</dbReference>
<dbReference type="PROSITE" id="PS00571">
    <property type="entry name" value="AMIDASES"/>
    <property type="match status" value="1"/>
</dbReference>
<dbReference type="EMBL" id="FRAP01000005">
    <property type="protein sequence ID" value="SHK38052.1"/>
    <property type="molecule type" value="Genomic_DNA"/>
</dbReference>
<dbReference type="OrthoDB" id="182039at2"/>
<dbReference type="PANTHER" id="PTHR11895">
    <property type="entry name" value="TRANSAMIDASE"/>
    <property type="match status" value="1"/>
</dbReference>
<dbReference type="Proteomes" id="UP000184363">
    <property type="component" value="Unassembled WGS sequence"/>
</dbReference>
<dbReference type="STRING" id="1848.SAMN05443637_105247"/>
<evidence type="ECO:0000313" key="3">
    <source>
        <dbReference type="EMBL" id="SHK38052.1"/>
    </source>
</evidence>